<dbReference type="InterPro" id="IPR029465">
    <property type="entry name" value="ATPgrasp_TupA"/>
</dbReference>
<name>A0ABV9MUP1_9ENTE</name>
<comment type="caution">
    <text evidence="1">The sequence shown here is derived from an EMBL/GenBank/DDBJ whole genome shotgun (WGS) entry which is preliminary data.</text>
</comment>
<evidence type="ECO:0000313" key="2">
    <source>
        <dbReference type="Proteomes" id="UP001595969"/>
    </source>
</evidence>
<dbReference type="RefSeq" id="WP_204654146.1">
    <property type="nucleotide sequence ID" value="NZ_JAFBFD010000020.1"/>
</dbReference>
<proteinExistence type="predicted"/>
<organism evidence="1 2">
    <name type="scientific">Enterococcus lemanii</name>
    <dbReference type="NCBI Taxonomy" id="1159752"/>
    <lineage>
        <taxon>Bacteria</taxon>
        <taxon>Bacillati</taxon>
        <taxon>Bacillota</taxon>
        <taxon>Bacilli</taxon>
        <taxon>Lactobacillales</taxon>
        <taxon>Enterococcaceae</taxon>
        <taxon>Enterococcus</taxon>
    </lineage>
</organism>
<dbReference type="Proteomes" id="UP001595969">
    <property type="component" value="Unassembled WGS sequence"/>
</dbReference>
<sequence>MKIVNIFNKIMTKPEKLYYIPARLGLMDWMSDERYLKFAYKKIYKRNLNLDNPKYYSEQIAWLKLNYRNELARKASNKWEVRDFVKEKIGEEYLISDYGYWESPSDIEFNELPNSFVLKPVAGTGDVILVRDKAIIDEKKIVKSLEKSMKNDFSHLTKEWVYYEQKQGILAEKLLDFEGGKYPNDYKFFCFYGKPEFLYVASEREKDVKFSFFDLDWNLLPVYNGHVWDETLKKPKTFDEMLEVARKLSEPFPMVRVDLYEYEGEVKFGELTFYHFGGNTPFKPDEWDLYFGKYFSLSKTKKYLT</sequence>
<protein>
    <submittedName>
        <fullName evidence="1">ATP-grasp fold amidoligase family protein</fullName>
    </submittedName>
</protein>
<keyword evidence="2" id="KW-1185">Reference proteome</keyword>
<dbReference type="EMBL" id="JBHSGS010000018">
    <property type="protein sequence ID" value="MFC4718871.1"/>
    <property type="molecule type" value="Genomic_DNA"/>
</dbReference>
<accession>A0ABV9MUP1</accession>
<evidence type="ECO:0000313" key="1">
    <source>
        <dbReference type="EMBL" id="MFC4718871.1"/>
    </source>
</evidence>
<gene>
    <name evidence="1" type="ORF">ACFO5I_03825</name>
</gene>
<reference evidence="2" key="1">
    <citation type="journal article" date="2019" name="Int. J. Syst. Evol. Microbiol.">
        <title>The Global Catalogue of Microorganisms (GCM) 10K type strain sequencing project: providing services to taxonomists for standard genome sequencing and annotation.</title>
        <authorList>
            <consortium name="The Broad Institute Genomics Platform"/>
            <consortium name="The Broad Institute Genome Sequencing Center for Infectious Disease"/>
            <person name="Wu L."/>
            <person name="Ma J."/>
        </authorList>
    </citation>
    <scope>NUCLEOTIDE SEQUENCE [LARGE SCALE GENOMIC DNA]</scope>
    <source>
        <strain evidence="2">CGMCC 1.19032</strain>
    </source>
</reference>
<dbReference type="Pfam" id="PF14305">
    <property type="entry name" value="ATPgrasp_TupA"/>
    <property type="match status" value="1"/>
</dbReference>